<comment type="caution">
    <text evidence="1">The sequence shown here is derived from an EMBL/GenBank/DDBJ whole genome shotgun (WGS) entry which is preliminary data.</text>
</comment>
<proteinExistence type="predicted"/>
<dbReference type="AlphaFoldDB" id="A0AAV4P8E7"/>
<reference evidence="1 2" key="1">
    <citation type="submission" date="2021-06" db="EMBL/GenBank/DDBJ databases">
        <title>Caerostris extrusa draft genome.</title>
        <authorList>
            <person name="Kono N."/>
            <person name="Arakawa K."/>
        </authorList>
    </citation>
    <scope>NUCLEOTIDE SEQUENCE [LARGE SCALE GENOMIC DNA]</scope>
</reference>
<dbReference type="EMBL" id="BPLR01004082">
    <property type="protein sequence ID" value="GIX91976.1"/>
    <property type="molecule type" value="Genomic_DNA"/>
</dbReference>
<accession>A0AAV4P8E7</accession>
<dbReference type="Proteomes" id="UP001054945">
    <property type="component" value="Unassembled WGS sequence"/>
</dbReference>
<gene>
    <name evidence="1" type="ORF">CEXT_308991</name>
</gene>
<evidence type="ECO:0000313" key="1">
    <source>
        <dbReference type="EMBL" id="GIX91976.1"/>
    </source>
</evidence>
<keyword evidence="2" id="KW-1185">Reference proteome</keyword>
<name>A0AAV4P8E7_CAEEX</name>
<organism evidence="1 2">
    <name type="scientific">Caerostris extrusa</name>
    <name type="common">Bark spider</name>
    <name type="synonym">Caerostris bankana</name>
    <dbReference type="NCBI Taxonomy" id="172846"/>
    <lineage>
        <taxon>Eukaryota</taxon>
        <taxon>Metazoa</taxon>
        <taxon>Ecdysozoa</taxon>
        <taxon>Arthropoda</taxon>
        <taxon>Chelicerata</taxon>
        <taxon>Arachnida</taxon>
        <taxon>Araneae</taxon>
        <taxon>Araneomorphae</taxon>
        <taxon>Entelegynae</taxon>
        <taxon>Araneoidea</taxon>
        <taxon>Araneidae</taxon>
        <taxon>Caerostris</taxon>
    </lineage>
</organism>
<evidence type="ECO:0000313" key="2">
    <source>
        <dbReference type="Proteomes" id="UP001054945"/>
    </source>
</evidence>
<sequence length="293" mass="32535">MGDEFRIIWDAHTPAVDVCSVLGVLFITSDIGSVGERPNWISMKMCCSVWENGSSIPSRGRDIVSESGKVPLMQFHTRHMGDAFRIILDAHTPAVDGIFFSFRKRGNTKLEQHQEHEQPYVTCRVWETATGKNNKNGTRRQINFLGGMALQYLAVAGILFRRVEKCLSCNSIRHVGDAFRIILDAHTPAVDGEYEIGTASGTRTTICYPCRVREPATGKNNKNGTRRQINFLGGMALQYLAVAGILFRRVEKCLSCNSMRHVGDEFRIILDAHTSALPAVDVCSVLGVLFITS</sequence>
<protein>
    <submittedName>
        <fullName evidence="1">Uncharacterized protein</fullName>
    </submittedName>
</protein>